<evidence type="ECO:0000256" key="1">
    <source>
        <dbReference type="SAM" id="Phobius"/>
    </source>
</evidence>
<dbReference type="EMBL" id="JAPFFF010000001">
    <property type="protein sequence ID" value="KAK8899096.1"/>
    <property type="molecule type" value="Genomic_DNA"/>
</dbReference>
<evidence type="ECO:0000313" key="3">
    <source>
        <dbReference type="EMBL" id="KAK8899096.1"/>
    </source>
</evidence>
<dbReference type="Proteomes" id="UP001470230">
    <property type="component" value="Unassembled WGS sequence"/>
</dbReference>
<dbReference type="InterPro" id="IPR029058">
    <property type="entry name" value="AB_hydrolase_fold"/>
</dbReference>
<feature type="transmembrane region" description="Helical" evidence="1">
    <location>
        <begin position="58"/>
        <end position="79"/>
    </location>
</feature>
<gene>
    <name evidence="3" type="ORF">M9Y10_001397</name>
</gene>
<evidence type="ECO:0000259" key="2">
    <source>
        <dbReference type="Pfam" id="PF01764"/>
    </source>
</evidence>
<dbReference type="SUPFAM" id="SSF53474">
    <property type="entry name" value="alpha/beta-Hydrolases"/>
    <property type="match status" value="1"/>
</dbReference>
<accession>A0ABR2L6V6</accession>
<name>A0ABR2L6V6_9EUKA</name>
<reference evidence="3 4" key="1">
    <citation type="submission" date="2024-04" db="EMBL/GenBank/DDBJ databases">
        <title>Tritrichomonas musculus Genome.</title>
        <authorList>
            <person name="Alves-Ferreira E."/>
            <person name="Grigg M."/>
            <person name="Lorenzi H."/>
            <person name="Galac M."/>
        </authorList>
    </citation>
    <scope>NUCLEOTIDE SEQUENCE [LARGE SCALE GENOMIC DNA]</scope>
    <source>
        <strain evidence="3 4">EAF2021</strain>
    </source>
</reference>
<proteinExistence type="predicted"/>
<comment type="caution">
    <text evidence="3">The sequence shown here is derived from an EMBL/GenBank/DDBJ whole genome shotgun (WGS) entry which is preliminary data.</text>
</comment>
<keyword evidence="1" id="KW-1133">Transmembrane helix</keyword>
<feature type="transmembrane region" description="Helical" evidence="1">
    <location>
        <begin position="6"/>
        <end position="28"/>
    </location>
</feature>
<dbReference type="Pfam" id="PF01764">
    <property type="entry name" value="Lipase_3"/>
    <property type="match status" value="1"/>
</dbReference>
<sequence length="412" mass="47821">MIIPYIIWLVNSTISLAIDMPIWILNVFNRWDCRNIIEADKGINKDIREKNEFRGFKYANSICTFILPLLIIGYIILLARNQKSTFEPINRQTLWNGELSHIYDNYKEDIKMMSPLCNTEIYHLNLVQIGAIAAATYHNDTELTQQYFRNSFFRDEELIITSMDYAYKNEKDQLKYDNHPVVLRVDIDNKKSSRDLTIFAVRGSTTSIDWWLDIEIFLSSALLSMARWIPIFGSYESKESKLVSNFITLPLSHLAPATLTYDYTQDMFKAVDYFYNDPRNRERTVLFTGHSLGGGLSKILANKFANQSVSFSGPGISPIEDKFEHDNYDKYFKAKFIDIIPDNDFVPRFEISGGTRFRVLCQQNGVECHNIWRTICQIGLSCNLEYFTGDFCRGKYGKNEYEDMIDLALGKD</sequence>
<evidence type="ECO:0000313" key="4">
    <source>
        <dbReference type="Proteomes" id="UP001470230"/>
    </source>
</evidence>
<keyword evidence="1" id="KW-0812">Transmembrane</keyword>
<dbReference type="InterPro" id="IPR002921">
    <property type="entry name" value="Fungal_lipase-type"/>
</dbReference>
<feature type="domain" description="Fungal lipase-type" evidence="2">
    <location>
        <begin position="199"/>
        <end position="349"/>
    </location>
</feature>
<keyword evidence="1" id="KW-0472">Membrane</keyword>
<protein>
    <recommendedName>
        <fullName evidence="2">Fungal lipase-type domain-containing protein</fullName>
    </recommendedName>
</protein>
<keyword evidence="4" id="KW-1185">Reference proteome</keyword>
<organism evidence="3 4">
    <name type="scientific">Tritrichomonas musculus</name>
    <dbReference type="NCBI Taxonomy" id="1915356"/>
    <lineage>
        <taxon>Eukaryota</taxon>
        <taxon>Metamonada</taxon>
        <taxon>Parabasalia</taxon>
        <taxon>Tritrichomonadida</taxon>
        <taxon>Tritrichomonadidae</taxon>
        <taxon>Tritrichomonas</taxon>
    </lineage>
</organism>
<dbReference type="Gene3D" id="3.40.50.1820">
    <property type="entry name" value="alpha/beta hydrolase"/>
    <property type="match status" value="1"/>
</dbReference>